<gene>
    <name evidence="2" type="ORF">ENS06_13150</name>
</gene>
<accession>A0A832A0A8</accession>
<dbReference type="EMBL" id="DSTK01000039">
    <property type="protein sequence ID" value="HFK98252.1"/>
    <property type="molecule type" value="Genomic_DNA"/>
</dbReference>
<comment type="caution">
    <text evidence="2">The sequence shown here is derived from an EMBL/GenBank/DDBJ whole genome shotgun (WGS) entry which is preliminary data.</text>
</comment>
<evidence type="ECO:0000259" key="1">
    <source>
        <dbReference type="PROSITE" id="PS50076"/>
    </source>
</evidence>
<dbReference type="SUPFAM" id="SSF46565">
    <property type="entry name" value="Chaperone J-domain"/>
    <property type="match status" value="1"/>
</dbReference>
<dbReference type="CDD" id="cd06257">
    <property type="entry name" value="DnaJ"/>
    <property type="match status" value="1"/>
</dbReference>
<dbReference type="Pfam" id="PF00226">
    <property type="entry name" value="DnaJ"/>
    <property type="match status" value="1"/>
</dbReference>
<evidence type="ECO:0000313" key="2">
    <source>
        <dbReference type="EMBL" id="HFK98252.1"/>
    </source>
</evidence>
<proteinExistence type="predicted"/>
<dbReference type="Gene3D" id="1.10.287.110">
    <property type="entry name" value="DnaJ domain"/>
    <property type="match status" value="1"/>
</dbReference>
<dbReference type="InterPro" id="IPR036869">
    <property type="entry name" value="J_dom_sf"/>
</dbReference>
<name>A0A832A0A8_9BACT</name>
<protein>
    <submittedName>
        <fullName evidence="2">J domain-containing protein</fullName>
    </submittedName>
</protein>
<organism evidence="2">
    <name type="scientific">Desulfacinum infernum</name>
    <dbReference type="NCBI Taxonomy" id="35837"/>
    <lineage>
        <taxon>Bacteria</taxon>
        <taxon>Pseudomonadati</taxon>
        <taxon>Thermodesulfobacteriota</taxon>
        <taxon>Syntrophobacteria</taxon>
        <taxon>Syntrophobacterales</taxon>
        <taxon>Syntrophobacteraceae</taxon>
        <taxon>Desulfacinum</taxon>
    </lineage>
</organism>
<dbReference type="InterPro" id="IPR001623">
    <property type="entry name" value="DnaJ_domain"/>
</dbReference>
<dbReference type="AlphaFoldDB" id="A0A832A0A8"/>
<dbReference type="SMART" id="SM00271">
    <property type="entry name" value="DnaJ"/>
    <property type="match status" value="1"/>
</dbReference>
<dbReference type="PROSITE" id="PS50076">
    <property type="entry name" value="DNAJ_2"/>
    <property type="match status" value="1"/>
</dbReference>
<feature type="domain" description="J" evidence="1">
    <location>
        <begin position="280"/>
        <end position="340"/>
    </location>
</feature>
<reference evidence="2" key="1">
    <citation type="journal article" date="2020" name="mSystems">
        <title>Genome- and Community-Level Interaction Insights into Carbon Utilization and Element Cycling Functions of Hydrothermarchaeota in Hydrothermal Sediment.</title>
        <authorList>
            <person name="Zhou Z."/>
            <person name="Liu Y."/>
            <person name="Xu W."/>
            <person name="Pan J."/>
            <person name="Luo Z.H."/>
            <person name="Li M."/>
        </authorList>
    </citation>
    <scope>NUCLEOTIDE SEQUENCE [LARGE SCALE GENOMIC DNA]</scope>
    <source>
        <strain evidence="2">SpSt-456</strain>
    </source>
</reference>
<sequence>MSLYIRRTREGRETHYVLKESYWNGSCFAARNILDLGTDPTEHIVYAGGNGFYFSDAVEEAFTRMGLERETEDLEQAFLHYLDPHIRRIIENFSTGRSPAHPSWDAEELAHRQRFLHPFDKRRMHFLRCGRIDIGSLDGRSWKFLNVLCDKCRDEIEHVIEGLEKDLRPQERRNYLFTALELQRYFPSHLLKNNPAALDPNTVDQYFLEEICRLNEDRTFFVGVEDHSPGKLHPYLVKYVIMYFDHADTPQSLWQRIFEDFVRHRQFRFQPARPSLSEEEACACLGLHPKEYRAMSAQALARHYRRRAKKHHPDAGGDHETFIRLSEAYECLARKKTRGR</sequence>